<accession>A0AAD6TXF1</accession>
<evidence type="ECO:0000313" key="2">
    <source>
        <dbReference type="EMBL" id="KAJ7079709.1"/>
    </source>
</evidence>
<dbReference type="AlphaFoldDB" id="A0AAD6TXF1"/>
<organism evidence="2 3">
    <name type="scientific">Mycena belliarum</name>
    <dbReference type="NCBI Taxonomy" id="1033014"/>
    <lineage>
        <taxon>Eukaryota</taxon>
        <taxon>Fungi</taxon>
        <taxon>Dikarya</taxon>
        <taxon>Basidiomycota</taxon>
        <taxon>Agaricomycotina</taxon>
        <taxon>Agaricomycetes</taxon>
        <taxon>Agaricomycetidae</taxon>
        <taxon>Agaricales</taxon>
        <taxon>Marasmiineae</taxon>
        <taxon>Mycenaceae</taxon>
        <taxon>Mycena</taxon>
    </lineage>
</organism>
<dbReference type="EMBL" id="JARJCN010000058">
    <property type="protein sequence ID" value="KAJ7079709.1"/>
    <property type="molecule type" value="Genomic_DNA"/>
</dbReference>
<reference evidence="2" key="1">
    <citation type="submission" date="2023-03" db="EMBL/GenBank/DDBJ databases">
        <title>Massive genome expansion in bonnet fungi (Mycena s.s.) driven by repeated elements and novel gene families across ecological guilds.</title>
        <authorList>
            <consortium name="Lawrence Berkeley National Laboratory"/>
            <person name="Harder C.B."/>
            <person name="Miyauchi S."/>
            <person name="Viragh M."/>
            <person name="Kuo A."/>
            <person name="Thoen E."/>
            <person name="Andreopoulos B."/>
            <person name="Lu D."/>
            <person name="Skrede I."/>
            <person name="Drula E."/>
            <person name="Henrissat B."/>
            <person name="Morin E."/>
            <person name="Kohler A."/>
            <person name="Barry K."/>
            <person name="LaButti K."/>
            <person name="Morin E."/>
            <person name="Salamov A."/>
            <person name="Lipzen A."/>
            <person name="Mereny Z."/>
            <person name="Hegedus B."/>
            <person name="Baldrian P."/>
            <person name="Stursova M."/>
            <person name="Weitz H."/>
            <person name="Taylor A."/>
            <person name="Grigoriev I.V."/>
            <person name="Nagy L.G."/>
            <person name="Martin F."/>
            <person name="Kauserud H."/>
        </authorList>
    </citation>
    <scope>NUCLEOTIDE SEQUENCE</scope>
    <source>
        <strain evidence="2">CBHHK173m</strain>
    </source>
</reference>
<name>A0AAD6TXF1_9AGAR</name>
<proteinExistence type="predicted"/>
<gene>
    <name evidence="2" type="ORF">B0H15DRAFT_804277</name>
</gene>
<feature type="region of interest" description="Disordered" evidence="1">
    <location>
        <begin position="1"/>
        <end position="21"/>
    </location>
</feature>
<keyword evidence="3" id="KW-1185">Reference proteome</keyword>
<evidence type="ECO:0000256" key="1">
    <source>
        <dbReference type="SAM" id="MobiDB-lite"/>
    </source>
</evidence>
<evidence type="ECO:0000313" key="3">
    <source>
        <dbReference type="Proteomes" id="UP001222325"/>
    </source>
</evidence>
<dbReference type="Proteomes" id="UP001222325">
    <property type="component" value="Unassembled WGS sequence"/>
</dbReference>
<protein>
    <submittedName>
        <fullName evidence="2">Uncharacterized protein</fullName>
    </submittedName>
</protein>
<sequence>MAHLPTTSPETETSVSGAASPQGNNGVVIEQALAALQSFFSAAIASMAPAPTSTAAAATPASPAVQLVTPAAAAPAMVPGGFLTHGPWVAGSVYAVVPTGPLGLVAEDAITEQAEYWYCITRGLYVGVTISHALALGATSGVSRSAMKAYKSQQLAVAAFNDMLQYHMVGVVAAN</sequence>
<feature type="compositionally biased region" description="Low complexity" evidence="1">
    <location>
        <begin position="1"/>
        <end position="14"/>
    </location>
</feature>
<comment type="caution">
    <text evidence="2">The sequence shown here is derived from an EMBL/GenBank/DDBJ whole genome shotgun (WGS) entry which is preliminary data.</text>
</comment>